<evidence type="ECO:0000313" key="4">
    <source>
        <dbReference type="Proteomes" id="UP000199032"/>
    </source>
</evidence>
<organism evidence="3 4">
    <name type="scientific">Candidatus Nitrospira nitrosa</name>
    <dbReference type="NCBI Taxonomy" id="1742972"/>
    <lineage>
        <taxon>Bacteria</taxon>
        <taxon>Pseudomonadati</taxon>
        <taxon>Nitrospirota</taxon>
        <taxon>Nitrospiria</taxon>
        <taxon>Nitrospirales</taxon>
        <taxon>Nitrospiraceae</taxon>
        <taxon>Nitrospira</taxon>
    </lineage>
</organism>
<sequence length="117" mass="13182">MKSQAIIRVALAAAILSPVGLVAVGSAQDLHRDRDQLKTQQQLKDKLQSKDQLHKELKDKYQLKGQNGAREVGVHSALRPHCRIEREESNGTDRHYRRINRRLARSLRGTSVIGPEA</sequence>
<keyword evidence="2" id="KW-0732">Signal</keyword>
<proteinExistence type="predicted"/>
<name>A0A0S4LCJ5_9BACT</name>
<feature type="signal peptide" evidence="2">
    <location>
        <begin position="1"/>
        <end position="23"/>
    </location>
</feature>
<accession>A0A0S4LCJ5</accession>
<evidence type="ECO:0000256" key="1">
    <source>
        <dbReference type="SAM" id="Coils"/>
    </source>
</evidence>
<dbReference type="EMBL" id="CZQA01000001">
    <property type="protein sequence ID" value="CUS32866.1"/>
    <property type="molecule type" value="Genomic_DNA"/>
</dbReference>
<feature type="chain" id="PRO_5006623838" evidence="2">
    <location>
        <begin position="24"/>
        <end position="117"/>
    </location>
</feature>
<protein>
    <submittedName>
        <fullName evidence="3">Uncharacterized protein</fullName>
    </submittedName>
</protein>
<dbReference type="Proteomes" id="UP000199032">
    <property type="component" value="Unassembled WGS sequence"/>
</dbReference>
<evidence type="ECO:0000256" key="2">
    <source>
        <dbReference type="SAM" id="SignalP"/>
    </source>
</evidence>
<keyword evidence="4" id="KW-1185">Reference proteome</keyword>
<feature type="coiled-coil region" evidence="1">
    <location>
        <begin position="30"/>
        <end position="60"/>
    </location>
</feature>
<evidence type="ECO:0000313" key="3">
    <source>
        <dbReference type="EMBL" id="CUS32866.1"/>
    </source>
</evidence>
<reference evidence="3 4" key="1">
    <citation type="submission" date="2015-10" db="EMBL/GenBank/DDBJ databases">
        <authorList>
            <person name="Gilbert D.G."/>
        </authorList>
    </citation>
    <scope>NUCLEOTIDE SEQUENCE [LARGE SCALE GENOMIC DNA]</scope>
    <source>
        <strain evidence="3">COMA1</strain>
    </source>
</reference>
<dbReference type="AlphaFoldDB" id="A0A0S4LCJ5"/>
<keyword evidence="1" id="KW-0175">Coiled coil</keyword>
<gene>
    <name evidence="3" type="ORF">COMA1_10851</name>
</gene>
<dbReference type="STRING" id="1742972.COMA1_10851"/>